<organism evidence="2 3">
    <name type="scientific">Spartinivicinus poritis</name>
    <dbReference type="NCBI Taxonomy" id="2994640"/>
    <lineage>
        <taxon>Bacteria</taxon>
        <taxon>Pseudomonadati</taxon>
        <taxon>Pseudomonadota</taxon>
        <taxon>Gammaproteobacteria</taxon>
        <taxon>Oceanospirillales</taxon>
        <taxon>Zooshikellaceae</taxon>
        <taxon>Spartinivicinus</taxon>
    </lineage>
</organism>
<dbReference type="EMBL" id="JAPMOU010000027">
    <property type="protein sequence ID" value="MDE1463998.1"/>
    <property type="molecule type" value="Genomic_DNA"/>
</dbReference>
<accession>A0ABT5UC95</accession>
<name>A0ABT5UC95_9GAMM</name>
<evidence type="ECO:0000313" key="3">
    <source>
        <dbReference type="Proteomes" id="UP001528823"/>
    </source>
</evidence>
<dbReference type="Gene3D" id="3.40.50.1820">
    <property type="entry name" value="alpha/beta hydrolase"/>
    <property type="match status" value="1"/>
</dbReference>
<evidence type="ECO:0000313" key="2">
    <source>
        <dbReference type="EMBL" id="MDE1463998.1"/>
    </source>
</evidence>
<keyword evidence="2" id="KW-0378">Hydrolase</keyword>
<dbReference type="SUPFAM" id="SSF53474">
    <property type="entry name" value="alpha/beta-Hydrolases"/>
    <property type="match status" value="1"/>
</dbReference>
<evidence type="ECO:0000259" key="1">
    <source>
        <dbReference type="Pfam" id="PF00561"/>
    </source>
</evidence>
<dbReference type="PRINTS" id="PR00111">
    <property type="entry name" value="ABHYDROLASE"/>
</dbReference>
<dbReference type="InterPro" id="IPR029058">
    <property type="entry name" value="AB_hydrolase_fold"/>
</dbReference>
<proteinExistence type="predicted"/>
<comment type="caution">
    <text evidence="2">The sequence shown here is derived from an EMBL/GenBank/DDBJ whole genome shotgun (WGS) entry which is preliminary data.</text>
</comment>
<protein>
    <submittedName>
        <fullName evidence="2">Alpha/beta hydrolase</fullName>
    </submittedName>
</protein>
<dbReference type="PANTHER" id="PTHR43689">
    <property type="entry name" value="HYDROLASE"/>
    <property type="match status" value="1"/>
</dbReference>
<dbReference type="GO" id="GO:0016787">
    <property type="term" value="F:hydrolase activity"/>
    <property type="evidence" value="ECO:0007669"/>
    <property type="project" value="UniProtKB-KW"/>
</dbReference>
<dbReference type="InterPro" id="IPR000073">
    <property type="entry name" value="AB_hydrolase_1"/>
</dbReference>
<reference evidence="2 3" key="1">
    <citation type="submission" date="2022-11" db="EMBL/GenBank/DDBJ databases">
        <title>Spartinivicinus poritis sp. nov., isolated from scleractinian coral Porites lutea.</title>
        <authorList>
            <person name="Zhang G."/>
            <person name="Cai L."/>
            <person name="Wei Q."/>
        </authorList>
    </citation>
    <scope>NUCLEOTIDE SEQUENCE [LARGE SCALE GENOMIC DNA]</scope>
    <source>
        <strain evidence="2 3">A2-2</strain>
    </source>
</reference>
<dbReference type="PANTHER" id="PTHR43689:SF8">
    <property type="entry name" value="ALPHA_BETA-HYDROLASES SUPERFAMILY PROTEIN"/>
    <property type="match status" value="1"/>
</dbReference>
<keyword evidence="3" id="KW-1185">Reference proteome</keyword>
<gene>
    <name evidence="2" type="ORF">ORQ98_18755</name>
</gene>
<sequence>MFTLWWRVCITTILSLSLLVVSGYQWVQLVQASVDVNANSYFIGVEPQRLHYVKTGNSDASVRVIFIHGTPGEWQNYSHYLADEQLMTQAELVAVDRIGFGKSSANVSPSLATQAKLLKPLLETDKQIILVGHSLGGSLAAKMAIDYPAKVASIMLVAASLDPSLESPRWYNQVIDWPMIRWFVPEKLLKANQEIFSLANELEKMADDWSNLKANVHIVHGKEDKLAYFGNAEYAVQQLVGKTVSLNAVVGEGHFILWENQELIKQDLLSLIQRL</sequence>
<feature type="domain" description="AB hydrolase-1" evidence="1">
    <location>
        <begin position="63"/>
        <end position="171"/>
    </location>
</feature>
<dbReference type="Proteomes" id="UP001528823">
    <property type="component" value="Unassembled WGS sequence"/>
</dbReference>
<dbReference type="Pfam" id="PF00561">
    <property type="entry name" value="Abhydrolase_1"/>
    <property type="match status" value="1"/>
</dbReference>
<dbReference type="RefSeq" id="WP_274690329.1">
    <property type="nucleotide sequence ID" value="NZ_JAPMOU010000027.1"/>
</dbReference>